<keyword evidence="1" id="KW-0805">Transcription regulation</keyword>
<accession>A0ABS7T0B3</accession>
<dbReference type="PROSITE" id="PS00041">
    <property type="entry name" value="HTH_ARAC_FAMILY_1"/>
    <property type="match status" value="1"/>
</dbReference>
<dbReference type="InterPro" id="IPR037923">
    <property type="entry name" value="HTH-like"/>
</dbReference>
<evidence type="ECO:0000313" key="6">
    <source>
        <dbReference type="EMBL" id="MBZ2387222.1"/>
    </source>
</evidence>
<organism evidence="6 7">
    <name type="scientific">Anaerococcus murdochii</name>
    <dbReference type="NCBI Taxonomy" id="411577"/>
    <lineage>
        <taxon>Bacteria</taxon>
        <taxon>Bacillati</taxon>
        <taxon>Bacillota</taxon>
        <taxon>Tissierellia</taxon>
        <taxon>Tissierellales</taxon>
        <taxon>Peptoniphilaceae</taxon>
        <taxon>Anaerococcus</taxon>
    </lineage>
</organism>
<dbReference type="InterPro" id="IPR018060">
    <property type="entry name" value="HTH_AraC"/>
</dbReference>
<dbReference type="SMART" id="SM00342">
    <property type="entry name" value="HTH_ARAC"/>
    <property type="match status" value="1"/>
</dbReference>
<evidence type="ECO:0000259" key="5">
    <source>
        <dbReference type="PROSITE" id="PS01124"/>
    </source>
</evidence>
<proteinExistence type="predicted"/>
<evidence type="ECO:0000313" key="7">
    <source>
        <dbReference type="Proteomes" id="UP000734271"/>
    </source>
</evidence>
<dbReference type="InterPro" id="IPR020449">
    <property type="entry name" value="Tscrpt_reg_AraC-type_HTH"/>
</dbReference>
<dbReference type="EMBL" id="JAIPME010000002">
    <property type="protein sequence ID" value="MBZ2387222.1"/>
    <property type="molecule type" value="Genomic_DNA"/>
</dbReference>
<dbReference type="SUPFAM" id="SSF46689">
    <property type="entry name" value="Homeodomain-like"/>
    <property type="match status" value="2"/>
</dbReference>
<dbReference type="PRINTS" id="PR00032">
    <property type="entry name" value="HTHARAC"/>
</dbReference>
<feature type="domain" description="HTH araC/xylS-type" evidence="5">
    <location>
        <begin position="181"/>
        <end position="279"/>
    </location>
</feature>
<keyword evidence="4" id="KW-0175">Coiled coil</keyword>
<dbReference type="InterPro" id="IPR009057">
    <property type="entry name" value="Homeodomain-like_sf"/>
</dbReference>
<keyword evidence="2" id="KW-0238">DNA-binding</keyword>
<evidence type="ECO:0000256" key="4">
    <source>
        <dbReference type="SAM" id="Coils"/>
    </source>
</evidence>
<protein>
    <submittedName>
        <fullName evidence="6">AraC family transcriptional regulator</fullName>
    </submittedName>
</protein>
<keyword evidence="3" id="KW-0804">Transcription</keyword>
<name>A0ABS7T0B3_9FIRM</name>
<reference evidence="6 7" key="1">
    <citation type="submission" date="2021-08" db="EMBL/GenBank/DDBJ databases">
        <title>FDA dAtabase for Regulatory Grade micrObial Sequences (FDA-ARGOS): Supporting development and validation of Infectious Disease Dx tests.</title>
        <authorList>
            <person name="Sproer C."/>
            <person name="Gronow S."/>
            <person name="Severitt S."/>
            <person name="Schroder I."/>
            <person name="Tallon L."/>
            <person name="Sadzewicz L."/>
            <person name="Zhao X."/>
            <person name="Boylan J."/>
            <person name="Ott S."/>
            <person name="Bowen H."/>
            <person name="Vavikolanu K."/>
            <person name="Hazen T."/>
            <person name="Aluvathingal J."/>
            <person name="Nadendla S."/>
            <person name="Lowell S."/>
            <person name="Myers T."/>
            <person name="Yan Y."/>
            <person name="Sichtig H."/>
        </authorList>
    </citation>
    <scope>NUCLEOTIDE SEQUENCE [LARGE SCALE GENOMIC DNA]</scope>
    <source>
        <strain evidence="6 7">FDAARGOS_1460</strain>
    </source>
</reference>
<dbReference type="PANTHER" id="PTHR43280:SF2">
    <property type="entry name" value="HTH-TYPE TRANSCRIPTIONAL REGULATOR EXSA"/>
    <property type="match status" value="1"/>
</dbReference>
<evidence type="ECO:0000256" key="1">
    <source>
        <dbReference type="ARBA" id="ARBA00023015"/>
    </source>
</evidence>
<dbReference type="SUPFAM" id="SSF51215">
    <property type="entry name" value="Regulatory protein AraC"/>
    <property type="match status" value="1"/>
</dbReference>
<dbReference type="Pfam" id="PF02311">
    <property type="entry name" value="AraC_binding"/>
    <property type="match status" value="1"/>
</dbReference>
<dbReference type="InterPro" id="IPR003313">
    <property type="entry name" value="AraC-bd"/>
</dbReference>
<comment type="caution">
    <text evidence="6">The sequence shown here is derived from an EMBL/GenBank/DDBJ whole genome shotgun (WGS) entry which is preliminary data.</text>
</comment>
<dbReference type="RefSeq" id="WP_223420172.1">
    <property type="nucleotide sequence ID" value="NZ_JAIPME010000002.1"/>
</dbReference>
<evidence type="ECO:0000256" key="2">
    <source>
        <dbReference type="ARBA" id="ARBA00023125"/>
    </source>
</evidence>
<dbReference type="Gene3D" id="2.60.120.10">
    <property type="entry name" value="Jelly Rolls"/>
    <property type="match status" value="1"/>
</dbReference>
<dbReference type="PANTHER" id="PTHR43280">
    <property type="entry name" value="ARAC-FAMILY TRANSCRIPTIONAL REGULATOR"/>
    <property type="match status" value="1"/>
</dbReference>
<feature type="coiled-coil region" evidence="4">
    <location>
        <begin position="1"/>
        <end position="28"/>
    </location>
</feature>
<dbReference type="Gene3D" id="1.10.10.60">
    <property type="entry name" value="Homeodomain-like"/>
    <property type="match status" value="2"/>
</dbReference>
<dbReference type="InterPro" id="IPR018062">
    <property type="entry name" value="HTH_AraC-typ_CS"/>
</dbReference>
<sequence length="282" mass="32961">MENNNDQILEEENSLNNLDVKILDAQKNTYNQKVSNRIQFHPFTYFYYLAEGFGKLSIESEMVEVHAGDLIIINSNIGHTMYLDKDIANIKYFGFGIESISIAGLVDDAAKAINYFHIDNRDKSLKFEDYFEDIYNEYKGNDIFSNSLANAVASTLVINLLRKYRKSITVKHDKKINRQIDYIKSYIDTNYNEDIKLEDLSSMAYMNKFHLISEFKQSYRITPIEYLILKRIEISKNLLISTNHTMEEISALVGFNSQSYFNQVFKKKVGQTPSQFRRKHRL</sequence>
<dbReference type="PROSITE" id="PS01124">
    <property type="entry name" value="HTH_ARAC_FAMILY_2"/>
    <property type="match status" value="1"/>
</dbReference>
<dbReference type="InterPro" id="IPR014710">
    <property type="entry name" value="RmlC-like_jellyroll"/>
</dbReference>
<keyword evidence="7" id="KW-1185">Reference proteome</keyword>
<dbReference type="Proteomes" id="UP000734271">
    <property type="component" value="Unassembled WGS sequence"/>
</dbReference>
<gene>
    <name evidence="6" type="ORF">K8P03_07995</name>
</gene>
<evidence type="ECO:0000256" key="3">
    <source>
        <dbReference type="ARBA" id="ARBA00023163"/>
    </source>
</evidence>
<dbReference type="Pfam" id="PF12833">
    <property type="entry name" value="HTH_18"/>
    <property type="match status" value="1"/>
</dbReference>